<evidence type="ECO:0000256" key="1">
    <source>
        <dbReference type="ARBA" id="ARBA00023115"/>
    </source>
</evidence>
<dbReference type="NCBIfam" id="NF037959">
    <property type="entry name" value="MFS_SpdSyn"/>
    <property type="match status" value="1"/>
</dbReference>
<organism evidence="3 4">
    <name type="scientific">Cellulomonas denverensis</name>
    <dbReference type="NCBI Taxonomy" id="264297"/>
    <lineage>
        <taxon>Bacteria</taxon>
        <taxon>Bacillati</taxon>
        <taxon>Actinomycetota</taxon>
        <taxon>Actinomycetes</taxon>
        <taxon>Micrococcales</taxon>
        <taxon>Cellulomonadaceae</taxon>
        <taxon>Cellulomonas</taxon>
    </lineage>
</organism>
<protein>
    <submittedName>
        <fullName evidence="3">Fused MFS/spermidine synthase</fullName>
    </submittedName>
</protein>
<keyword evidence="4" id="KW-1185">Reference proteome</keyword>
<comment type="caution">
    <text evidence="3">The sequence shown here is derived from an EMBL/GenBank/DDBJ whole genome shotgun (WGS) entry which is preliminary data.</text>
</comment>
<keyword evidence="1" id="KW-0620">Polyamine biosynthesis</keyword>
<dbReference type="GO" id="GO:0008757">
    <property type="term" value="F:S-adenosylmethionine-dependent methyltransferase activity"/>
    <property type="evidence" value="ECO:0007669"/>
    <property type="project" value="InterPro"/>
</dbReference>
<gene>
    <name evidence="3" type="ORF">HGA03_14265</name>
</gene>
<evidence type="ECO:0000259" key="2">
    <source>
        <dbReference type="Pfam" id="PF08241"/>
    </source>
</evidence>
<proteinExistence type="predicted"/>
<dbReference type="CDD" id="cd02440">
    <property type="entry name" value="AdoMet_MTases"/>
    <property type="match status" value="1"/>
</dbReference>
<dbReference type="Proteomes" id="UP000581206">
    <property type="component" value="Unassembled WGS sequence"/>
</dbReference>
<dbReference type="SUPFAM" id="SSF53335">
    <property type="entry name" value="S-adenosyl-L-methionine-dependent methyltransferases"/>
    <property type="match status" value="1"/>
</dbReference>
<dbReference type="InterPro" id="IPR029063">
    <property type="entry name" value="SAM-dependent_MTases_sf"/>
</dbReference>
<dbReference type="InterPro" id="IPR013216">
    <property type="entry name" value="Methyltransf_11"/>
</dbReference>
<dbReference type="Gene3D" id="3.40.50.150">
    <property type="entry name" value="Vaccinia Virus protein VP39"/>
    <property type="match status" value="1"/>
</dbReference>
<dbReference type="Pfam" id="PF08241">
    <property type="entry name" value="Methyltransf_11"/>
    <property type="match status" value="1"/>
</dbReference>
<name>A0A7X6R070_9CELL</name>
<dbReference type="AlphaFoldDB" id="A0A7X6R070"/>
<accession>A0A7X6R070</accession>
<dbReference type="PANTHER" id="PTHR43317">
    <property type="entry name" value="THERMOSPERMINE SYNTHASE ACAULIS5"/>
    <property type="match status" value="1"/>
</dbReference>
<sequence>MPIGSGTAELVVAPDDPTAVTLMVNGVPSSHLDLADPLRLDFEYMQQMAAVLDAIPAGPDPFRAVHLGAAGCAMARWVDARRPGARQIAIDLDPVLVERVRDWFDLPRSPALRLRAGDARDQLATLPTAGADAVLRDVFAGDRTPEHVTTVEFTEQVHRVLRPGGVYLANCADRPPLGLAKDEVATVAAVFEQVALVAEPGVLRGRRYGNLLLIGTDDPELLTGPGLARTLRSLPVPARLLLGEELREFARRGVPLRDAAPVRAEGD</sequence>
<reference evidence="3 4" key="1">
    <citation type="submission" date="2020-04" db="EMBL/GenBank/DDBJ databases">
        <title>MicrobeNet Type strains.</title>
        <authorList>
            <person name="Nicholson A.C."/>
        </authorList>
    </citation>
    <scope>NUCLEOTIDE SEQUENCE [LARGE SCALE GENOMIC DNA]</scope>
    <source>
        <strain evidence="3 4">ATCC BAA-788</strain>
    </source>
</reference>
<evidence type="ECO:0000313" key="3">
    <source>
        <dbReference type="EMBL" id="NKY23831.1"/>
    </source>
</evidence>
<dbReference type="EMBL" id="JAAXOX010000009">
    <property type="protein sequence ID" value="NKY23831.1"/>
    <property type="molecule type" value="Genomic_DNA"/>
</dbReference>
<dbReference type="GO" id="GO:0006596">
    <property type="term" value="P:polyamine biosynthetic process"/>
    <property type="evidence" value="ECO:0007669"/>
    <property type="project" value="UniProtKB-KW"/>
</dbReference>
<dbReference type="PANTHER" id="PTHR43317:SF1">
    <property type="entry name" value="THERMOSPERMINE SYNTHASE ACAULIS5"/>
    <property type="match status" value="1"/>
</dbReference>
<dbReference type="RefSeq" id="WP_168630961.1">
    <property type="nucleotide sequence ID" value="NZ_BONL01000007.1"/>
</dbReference>
<feature type="domain" description="Methyltransferase type 11" evidence="2">
    <location>
        <begin position="66"/>
        <end position="168"/>
    </location>
</feature>
<evidence type="ECO:0000313" key="4">
    <source>
        <dbReference type="Proteomes" id="UP000581206"/>
    </source>
</evidence>